<proteinExistence type="predicted"/>
<protein>
    <submittedName>
        <fullName evidence="2">Uncharacterized protein</fullName>
    </submittedName>
</protein>
<evidence type="ECO:0000313" key="2">
    <source>
        <dbReference type="EMBL" id="KAF7381935.1"/>
    </source>
</evidence>
<gene>
    <name evidence="2" type="ORF">HZH68_015808</name>
</gene>
<dbReference type="EMBL" id="JACSDZ010000021">
    <property type="protein sequence ID" value="KAF7381935.1"/>
    <property type="molecule type" value="Genomic_DNA"/>
</dbReference>
<evidence type="ECO:0000256" key="1">
    <source>
        <dbReference type="SAM" id="MobiDB-lite"/>
    </source>
</evidence>
<keyword evidence="3" id="KW-1185">Reference proteome</keyword>
<feature type="compositionally biased region" description="Basic and acidic residues" evidence="1">
    <location>
        <begin position="77"/>
        <end position="86"/>
    </location>
</feature>
<accession>A0A834MRI7</accession>
<feature type="region of interest" description="Disordered" evidence="1">
    <location>
        <begin position="65"/>
        <end position="127"/>
    </location>
</feature>
<dbReference type="AlphaFoldDB" id="A0A834MRI7"/>
<comment type="caution">
    <text evidence="2">The sequence shown here is derived from an EMBL/GenBank/DDBJ whole genome shotgun (WGS) entry which is preliminary data.</text>
</comment>
<feature type="compositionally biased region" description="Basic and acidic residues" evidence="1">
    <location>
        <begin position="94"/>
        <end position="103"/>
    </location>
</feature>
<sequence>MVVKEIGVKHAQIGYWITKEPPESESPRLALFTTRNSSYRSWQERVRKERPAYLTIVSLELPEAPVPLIESQGSGRNDSDANRSDDKDDILDELLEKKSEEAGRLVGMHEGSRHPRGMYEKHSPGSP</sequence>
<feature type="compositionally biased region" description="Basic and acidic residues" evidence="1">
    <location>
        <begin position="110"/>
        <end position="127"/>
    </location>
</feature>
<reference evidence="2" key="1">
    <citation type="journal article" date="2020" name="G3 (Bethesda)">
        <title>High-Quality Assemblies for Three Invasive Social Wasps from the &lt;i&gt;Vespula&lt;/i&gt; Genus.</title>
        <authorList>
            <person name="Harrop T.W.R."/>
            <person name="Guhlin J."/>
            <person name="McLaughlin G.M."/>
            <person name="Permina E."/>
            <person name="Stockwell P."/>
            <person name="Gilligan J."/>
            <person name="Le Lec M.F."/>
            <person name="Gruber M.A.M."/>
            <person name="Quinn O."/>
            <person name="Lovegrove M."/>
            <person name="Duncan E.J."/>
            <person name="Remnant E.J."/>
            <person name="Van Eeckhoven J."/>
            <person name="Graham B."/>
            <person name="Knapp R.A."/>
            <person name="Langford K.W."/>
            <person name="Kronenberg Z."/>
            <person name="Press M.O."/>
            <person name="Eacker S.M."/>
            <person name="Wilson-Rankin E.E."/>
            <person name="Purcell J."/>
            <person name="Lester P.J."/>
            <person name="Dearden P.K."/>
        </authorList>
    </citation>
    <scope>NUCLEOTIDE SEQUENCE</scope>
    <source>
        <strain evidence="2">Linc-1</strain>
    </source>
</reference>
<evidence type="ECO:0000313" key="3">
    <source>
        <dbReference type="Proteomes" id="UP000617340"/>
    </source>
</evidence>
<name>A0A834MRI7_VESGE</name>
<organism evidence="2 3">
    <name type="scientific">Vespula germanica</name>
    <name type="common">German yellow jacket</name>
    <name type="synonym">Paravespula germanica</name>
    <dbReference type="NCBI Taxonomy" id="30212"/>
    <lineage>
        <taxon>Eukaryota</taxon>
        <taxon>Metazoa</taxon>
        <taxon>Ecdysozoa</taxon>
        <taxon>Arthropoda</taxon>
        <taxon>Hexapoda</taxon>
        <taxon>Insecta</taxon>
        <taxon>Pterygota</taxon>
        <taxon>Neoptera</taxon>
        <taxon>Endopterygota</taxon>
        <taxon>Hymenoptera</taxon>
        <taxon>Apocrita</taxon>
        <taxon>Aculeata</taxon>
        <taxon>Vespoidea</taxon>
        <taxon>Vespidae</taxon>
        <taxon>Vespinae</taxon>
        <taxon>Vespula</taxon>
    </lineage>
</organism>
<dbReference type="Proteomes" id="UP000617340">
    <property type="component" value="Unassembled WGS sequence"/>
</dbReference>